<keyword evidence="5" id="KW-0997">Cell inner membrane</keyword>
<evidence type="ECO:0000256" key="2">
    <source>
        <dbReference type="ARBA" id="ARBA00007069"/>
    </source>
</evidence>
<evidence type="ECO:0000256" key="11">
    <source>
        <dbReference type="RuleBase" id="RU363032"/>
    </source>
</evidence>
<keyword evidence="7 11" id="KW-1133">Transmembrane helix</keyword>
<dbReference type="EMBL" id="JAXCLW010000010">
    <property type="protein sequence ID" value="MDY0885456.1"/>
    <property type="molecule type" value="Genomic_DNA"/>
</dbReference>
<keyword evidence="6 11" id="KW-0812">Transmembrane</keyword>
<evidence type="ECO:0000313" key="14">
    <source>
        <dbReference type="Proteomes" id="UP001279642"/>
    </source>
</evidence>
<dbReference type="PROSITE" id="PS50928">
    <property type="entry name" value="ABC_TM1"/>
    <property type="match status" value="1"/>
</dbReference>
<dbReference type="InterPro" id="IPR035906">
    <property type="entry name" value="MetI-like_sf"/>
</dbReference>
<feature type="transmembrane region" description="Helical" evidence="11">
    <location>
        <begin position="34"/>
        <end position="54"/>
    </location>
</feature>
<evidence type="ECO:0000256" key="6">
    <source>
        <dbReference type="ARBA" id="ARBA00022692"/>
    </source>
</evidence>
<gene>
    <name evidence="13" type="ORF">SMD27_21630</name>
</gene>
<dbReference type="PANTHER" id="PTHR43848:SF5">
    <property type="entry name" value="SPERMIDINE_PUTRESCINE TRANSPORT SYSTEM PERMEASE PROTEIN POTC"/>
    <property type="match status" value="1"/>
</dbReference>
<dbReference type="InterPro" id="IPR000515">
    <property type="entry name" value="MetI-like"/>
</dbReference>
<reference evidence="13 14" key="1">
    <citation type="journal article" date="2016" name="Antonie Van Leeuwenhoek">
        <title>Dongia soli sp. nov., isolated from soil from Dokdo, Korea.</title>
        <authorList>
            <person name="Kim D.U."/>
            <person name="Lee H."/>
            <person name="Kim H."/>
            <person name="Kim S.G."/>
            <person name="Ka J.O."/>
        </authorList>
    </citation>
    <scope>NUCLEOTIDE SEQUENCE [LARGE SCALE GENOMIC DNA]</scope>
    <source>
        <strain evidence="13 14">D78</strain>
    </source>
</reference>
<feature type="transmembrane region" description="Helical" evidence="11">
    <location>
        <begin position="197"/>
        <end position="219"/>
    </location>
</feature>
<evidence type="ECO:0000256" key="10">
    <source>
        <dbReference type="ARBA" id="ARBA00039580"/>
    </source>
</evidence>
<feature type="transmembrane region" description="Helical" evidence="11">
    <location>
        <begin position="153"/>
        <end position="172"/>
    </location>
</feature>
<keyword evidence="14" id="KW-1185">Reference proteome</keyword>
<feature type="transmembrane region" description="Helical" evidence="11">
    <location>
        <begin position="121"/>
        <end position="147"/>
    </location>
</feature>
<keyword evidence="4" id="KW-1003">Cell membrane</keyword>
<comment type="function">
    <text evidence="9">Required for the activity of the bacterial periplasmic transport system of putrescine and spermidine.</text>
</comment>
<comment type="similarity">
    <text evidence="2">Belongs to the binding-protein-dependent transport system permease family. CysTW subfamily.</text>
</comment>
<evidence type="ECO:0000256" key="3">
    <source>
        <dbReference type="ARBA" id="ARBA00022448"/>
    </source>
</evidence>
<evidence type="ECO:0000259" key="12">
    <source>
        <dbReference type="PROSITE" id="PS50928"/>
    </source>
</evidence>
<proteinExistence type="inferred from homology"/>
<protein>
    <recommendedName>
        <fullName evidence="10">Spermidine/putrescine transport system permease protein PotC</fullName>
    </recommendedName>
</protein>
<sequence>MSDETVSHPATPPRFASRKRKAFDWRYTPGLGQYTALILVFLYAPLLILVIYAFNSSSMITVWQGFSFRWFLRIAQNADIRDAALNSLVIAVVATIASTLIAMTGALALERGRYFLGRNTVVMMINMPLVVPEIIVAISTLVFFSAIGMKNGLVNLMIAHTVFCIPFAILPIQTRLRDMGRSLEEAGRDLYADEWQLFRHITLPLLMPAIAAGAIMAFVVSLDDFLISMMVSSAGSTTLPVYVYGMMRLGVTPEVNAISTILLLVSLIFVGAALFLGRRNRRLA</sequence>
<comment type="subcellular location">
    <subcellularLocation>
        <location evidence="1">Cell inner membrane</location>
        <topology evidence="1">Multi-pass membrane protein</topology>
    </subcellularLocation>
    <subcellularLocation>
        <location evidence="11">Cell membrane</location>
        <topology evidence="11">Multi-pass membrane protein</topology>
    </subcellularLocation>
</comment>
<dbReference type="Proteomes" id="UP001279642">
    <property type="component" value="Unassembled WGS sequence"/>
</dbReference>
<evidence type="ECO:0000256" key="7">
    <source>
        <dbReference type="ARBA" id="ARBA00022989"/>
    </source>
</evidence>
<dbReference type="Pfam" id="PF00528">
    <property type="entry name" value="BPD_transp_1"/>
    <property type="match status" value="1"/>
</dbReference>
<comment type="caution">
    <text evidence="13">The sequence shown here is derived from an EMBL/GenBank/DDBJ whole genome shotgun (WGS) entry which is preliminary data.</text>
</comment>
<name>A0ABU5EJW2_9PROT</name>
<feature type="transmembrane region" description="Helical" evidence="11">
    <location>
        <begin position="88"/>
        <end position="109"/>
    </location>
</feature>
<accession>A0ABU5EJW2</accession>
<evidence type="ECO:0000256" key="5">
    <source>
        <dbReference type="ARBA" id="ARBA00022519"/>
    </source>
</evidence>
<feature type="transmembrane region" description="Helical" evidence="11">
    <location>
        <begin position="257"/>
        <end position="276"/>
    </location>
</feature>
<evidence type="ECO:0000256" key="9">
    <source>
        <dbReference type="ARBA" id="ARBA00037216"/>
    </source>
</evidence>
<evidence type="ECO:0000256" key="4">
    <source>
        <dbReference type="ARBA" id="ARBA00022475"/>
    </source>
</evidence>
<dbReference type="InterPro" id="IPR051789">
    <property type="entry name" value="Bact_Polyamine_Transport"/>
</dbReference>
<dbReference type="PANTHER" id="PTHR43848">
    <property type="entry name" value="PUTRESCINE TRANSPORT SYSTEM PERMEASE PROTEIN POTI"/>
    <property type="match status" value="1"/>
</dbReference>
<organism evidence="13 14">
    <name type="scientific">Dongia soli</name>
    <dbReference type="NCBI Taxonomy" id="600628"/>
    <lineage>
        <taxon>Bacteria</taxon>
        <taxon>Pseudomonadati</taxon>
        <taxon>Pseudomonadota</taxon>
        <taxon>Alphaproteobacteria</taxon>
        <taxon>Rhodospirillales</taxon>
        <taxon>Dongiaceae</taxon>
        <taxon>Dongia</taxon>
    </lineage>
</organism>
<keyword evidence="8 11" id="KW-0472">Membrane</keyword>
<evidence type="ECO:0000256" key="1">
    <source>
        <dbReference type="ARBA" id="ARBA00004429"/>
    </source>
</evidence>
<evidence type="ECO:0000313" key="13">
    <source>
        <dbReference type="EMBL" id="MDY0885456.1"/>
    </source>
</evidence>
<dbReference type="RefSeq" id="WP_320510530.1">
    <property type="nucleotide sequence ID" value="NZ_JAXCLW010000010.1"/>
</dbReference>
<feature type="domain" description="ABC transmembrane type-1" evidence="12">
    <location>
        <begin position="84"/>
        <end position="273"/>
    </location>
</feature>
<keyword evidence="3 11" id="KW-0813">Transport</keyword>
<evidence type="ECO:0000256" key="8">
    <source>
        <dbReference type="ARBA" id="ARBA00023136"/>
    </source>
</evidence>
<feature type="transmembrane region" description="Helical" evidence="11">
    <location>
        <begin position="225"/>
        <end position="245"/>
    </location>
</feature>
<dbReference type="SUPFAM" id="SSF161098">
    <property type="entry name" value="MetI-like"/>
    <property type="match status" value="1"/>
</dbReference>
<dbReference type="Gene3D" id="1.10.3720.10">
    <property type="entry name" value="MetI-like"/>
    <property type="match status" value="1"/>
</dbReference>
<dbReference type="CDD" id="cd06261">
    <property type="entry name" value="TM_PBP2"/>
    <property type="match status" value="1"/>
</dbReference>